<evidence type="ECO:0000313" key="1">
    <source>
        <dbReference type="EMBL" id="SMY11497.1"/>
    </source>
</evidence>
<proteinExistence type="predicted"/>
<name>A0A2H1L3M3_9MICO</name>
<dbReference type="InterPro" id="IPR036102">
    <property type="entry name" value="OsmC/Ohrsf"/>
</dbReference>
<dbReference type="InterPro" id="IPR015946">
    <property type="entry name" value="KH_dom-like_a/b"/>
</dbReference>
<dbReference type="Proteomes" id="UP000234462">
    <property type="component" value="Unassembled WGS sequence"/>
</dbReference>
<dbReference type="OrthoDB" id="9795405at2"/>
<dbReference type="InterPro" id="IPR052707">
    <property type="entry name" value="OsmC_Ohr_Peroxiredoxin"/>
</dbReference>
<dbReference type="PANTHER" id="PTHR42830">
    <property type="entry name" value="OSMOTICALLY INDUCIBLE FAMILY PROTEIN"/>
    <property type="match status" value="1"/>
</dbReference>
<gene>
    <name evidence="1" type="ORF">BJEO58_01082</name>
</gene>
<reference evidence="2" key="1">
    <citation type="submission" date="2017-03" db="EMBL/GenBank/DDBJ databases">
        <authorList>
            <person name="Monnet C."/>
        </authorList>
    </citation>
    <scope>NUCLEOTIDE SEQUENCE [LARGE SCALE GENOMIC DNA]</scope>
    <source>
        <strain evidence="2">SJ5-8</strain>
    </source>
</reference>
<dbReference type="Gene3D" id="3.30.300.20">
    <property type="match status" value="1"/>
</dbReference>
<organism evidence="1 2">
    <name type="scientific">Brevibacterium jeotgali</name>
    <dbReference type="NCBI Taxonomy" id="1262550"/>
    <lineage>
        <taxon>Bacteria</taxon>
        <taxon>Bacillati</taxon>
        <taxon>Actinomycetota</taxon>
        <taxon>Actinomycetes</taxon>
        <taxon>Micrococcales</taxon>
        <taxon>Brevibacteriaceae</taxon>
        <taxon>Brevibacterium</taxon>
    </lineage>
</organism>
<keyword evidence="2" id="KW-1185">Reference proteome</keyword>
<sequence>MASHSYETHTRWSGTTAGGIRSFSRNHVITTPPAAVDLDLSADPSFRGDPARWNPEQLIVAAAASCQMLSFLGAAARAGATILGYEDTAASRLLLEAEPARLDTVSLDVTVTVPAGTDHAEIEQLAQIAHERCYVANSLAVPVEVTTTVIDEE</sequence>
<evidence type="ECO:0000313" key="2">
    <source>
        <dbReference type="Proteomes" id="UP000234462"/>
    </source>
</evidence>
<dbReference type="AlphaFoldDB" id="A0A2H1L3M3"/>
<dbReference type="Pfam" id="PF02566">
    <property type="entry name" value="OsmC"/>
    <property type="match status" value="1"/>
</dbReference>
<protein>
    <submittedName>
        <fullName evidence="1">Organic hydroperoxide reductase OsmC/OhrA</fullName>
    </submittedName>
</protein>
<dbReference type="PANTHER" id="PTHR42830:SF2">
    <property type="entry name" value="OSMC_OHR FAMILY PROTEIN"/>
    <property type="match status" value="1"/>
</dbReference>
<dbReference type="RefSeq" id="WP_101588406.1">
    <property type="nucleotide sequence ID" value="NZ_FXZM01000004.1"/>
</dbReference>
<dbReference type="InterPro" id="IPR003718">
    <property type="entry name" value="OsmC/Ohr_fam"/>
</dbReference>
<accession>A0A2H1L3M3</accession>
<dbReference type="SUPFAM" id="SSF82784">
    <property type="entry name" value="OsmC-like"/>
    <property type="match status" value="1"/>
</dbReference>
<dbReference type="EMBL" id="FXZM01000004">
    <property type="protein sequence ID" value="SMY11497.1"/>
    <property type="molecule type" value="Genomic_DNA"/>
</dbReference>